<evidence type="ECO:0000313" key="5">
    <source>
        <dbReference type="Proteomes" id="UP001610335"/>
    </source>
</evidence>
<evidence type="ECO:0000256" key="2">
    <source>
        <dbReference type="SAM" id="Phobius"/>
    </source>
</evidence>
<feature type="compositionally biased region" description="Polar residues" evidence="1">
    <location>
        <begin position="149"/>
        <end position="160"/>
    </location>
</feature>
<feature type="signal peptide" evidence="3">
    <location>
        <begin position="1"/>
        <end position="25"/>
    </location>
</feature>
<evidence type="ECO:0008006" key="6">
    <source>
        <dbReference type="Google" id="ProtNLM"/>
    </source>
</evidence>
<gene>
    <name evidence="4" type="ORF">BDW59DRAFT_165375</name>
</gene>
<keyword evidence="2" id="KW-1133">Transmembrane helix</keyword>
<keyword evidence="2" id="KW-0472">Membrane</keyword>
<feature type="region of interest" description="Disordered" evidence="1">
    <location>
        <begin position="214"/>
        <end position="241"/>
    </location>
</feature>
<keyword evidence="5" id="KW-1185">Reference proteome</keyword>
<keyword evidence="3" id="KW-0732">Signal</keyword>
<keyword evidence="2" id="KW-0812">Transmembrane</keyword>
<feature type="region of interest" description="Disordered" evidence="1">
    <location>
        <begin position="149"/>
        <end position="178"/>
    </location>
</feature>
<accession>A0ABR4HVE8</accession>
<feature type="compositionally biased region" description="Low complexity" evidence="1">
    <location>
        <begin position="161"/>
        <end position="176"/>
    </location>
</feature>
<name>A0ABR4HVE8_9EURO</name>
<protein>
    <recommendedName>
        <fullName evidence="6">Mid2 domain-containing protein</fullName>
    </recommendedName>
</protein>
<feature type="chain" id="PRO_5045320283" description="Mid2 domain-containing protein" evidence="3">
    <location>
        <begin position="26"/>
        <end position="266"/>
    </location>
</feature>
<organism evidence="4 5">
    <name type="scientific">Aspergillus cavernicola</name>
    <dbReference type="NCBI Taxonomy" id="176166"/>
    <lineage>
        <taxon>Eukaryota</taxon>
        <taxon>Fungi</taxon>
        <taxon>Dikarya</taxon>
        <taxon>Ascomycota</taxon>
        <taxon>Pezizomycotina</taxon>
        <taxon>Eurotiomycetes</taxon>
        <taxon>Eurotiomycetidae</taxon>
        <taxon>Eurotiales</taxon>
        <taxon>Aspergillaceae</taxon>
        <taxon>Aspergillus</taxon>
        <taxon>Aspergillus subgen. Nidulantes</taxon>
    </lineage>
</organism>
<dbReference type="Proteomes" id="UP001610335">
    <property type="component" value="Unassembled WGS sequence"/>
</dbReference>
<comment type="caution">
    <text evidence="4">The sequence shown here is derived from an EMBL/GenBank/DDBJ whole genome shotgun (WGS) entry which is preliminary data.</text>
</comment>
<reference evidence="4 5" key="1">
    <citation type="submission" date="2024-07" db="EMBL/GenBank/DDBJ databases">
        <title>Section-level genome sequencing and comparative genomics of Aspergillus sections Usti and Cavernicolus.</title>
        <authorList>
            <consortium name="Lawrence Berkeley National Laboratory"/>
            <person name="Nybo J.L."/>
            <person name="Vesth T.C."/>
            <person name="Theobald S."/>
            <person name="Frisvad J.C."/>
            <person name="Larsen T.O."/>
            <person name="Kjaerboelling I."/>
            <person name="Rothschild-Mancinelli K."/>
            <person name="Lyhne E.K."/>
            <person name="Kogle M.E."/>
            <person name="Barry K."/>
            <person name="Clum A."/>
            <person name="Na H."/>
            <person name="Ledsgaard L."/>
            <person name="Lin J."/>
            <person name="Lipzen A."/>
            <person name="Kuo A."/>
            <person name="Riley R."/>
            <person name="Mondo S."/>
            <person name="LaButti K."/>
            <person name="Haridas S."/>
            <person name="Pangalinan J."/>
            <person name="Salamov A.A."/>
            <person name="Simmons B.A."/>
            <person name="Magnuson J.K."/>
            <person name="Chen J."/>
            <person name="Drula E."/>
            <person name="Henrissat B."/>
            <person name="Wiebenga A."/>
            <person name="Lubbers R.J."/>
            <person name="Gomes A.C."/>
            <person name="Makela M.R."/>
            <person name="Stajich J."/>
            <person name="Grigoriev I.V."/>
            <person name="Mortensen U.H."/>
            <person name="De vries R.P."/>
            <person name="Baker S.E."/>
            <person name="Andersen M.R."/>
        </authorList>
    </citation>
    <scope>NUCLEOTIDE SEQUENCE [LARGE SCALE GENOMIC DNA]</scope>
    <source>
        <strain evidence="4 5">CBS 600.67</strain>
    </source>
</reference>
<proteinExistence type="predicted"/>
<evidence type="ECO:0000313" key="4">
    <source>
        <dbReference type="EMBL" id="KAL2818712.1"/>
    </source>
</evidence>
<sequence length="266" mass="27666">MTLDTVIRTAVAAASIMLMVAGTAAQSSTEVNILFPALNGMNMDNIEGSVVSADDSATTILIDCRSSVTNQCSSSGYVLPQTLTTGPSFQDYHYDSTLGASCYASTSTWVSSGLNATSSASSTSISISTFNFKYNTLAVSSGLEKLQPTETAASNASPGQTVTSTSEPTTTTMTTSEHGLSSKAWIAGPVVGAVVGLALVAAVILWYVGHRRKSDTDPLGGNQKDEISRVSELPSFLPRENVEVGELAGKSARAELSAQPNHQELP</sequence>
<feature type="transmembrane region" description="Helical" evidence="2">
    <location>
        <begin position="184"/>
        <end position="208"/>
    </location>
</feature>
<evidence type="ECO:0000256" key="1">
    <source>
        <dbReference type="SAM" id="MobiDB-lite"/>
    </source>
</evidence>
<evidence type="ECO:0000256" key="3">
    <source>
        <dbReference type="SAM" id="SignalP"/>
    </source>
</evidence>
<dbReference type="EMBL" id="JBFXLS010000082">
    <property type="protein sequence ID" value="KAL2818712.1"/>
    <property type="molecule type" value="Genomic_DNA"/>
</dbReference>